<dbReference type="InterPro" id="IPR019458">
    <property type="entry name" value="Est1-like_N"/>
</dbReference>
<dbReference type="Pfam" id="PF10374">
    <property type="entry name" value="EST1"/>
    <property type="match status" value="1"/>
</dbReference>
<evidence type="ECO:0000256" key="6">
    <source>
        <dbReference type="SAM" id="MobiDB-lite"/>
    </source>
</evidence>
<dbReference type="InterPro" id="IPR029060">
    <property type="entry name" value="PIN-like_dom_sf"/>
</dbReference>
<dbReference type="InterPro" id="IPR002716">
    <property type="entry name" value="PIN_dom"/>
</dbReference>
<dbReference type="Gene3D" id="1.25.40.10">
    <property type="entry name" value="Tetratricopeptide repeat domain"/>
    <property type="match status" value="1"/>
</dbReference>
<dbReference type="InterPro" id="IPR045153">
    <property type="entry name" value="Est1/Ebs1-like"/>
</dbReference>
<dbReference type="Proteomes" id="UP001620626">
    <property type="component" value="Unassembled WGS sequence"/>
</dbReference>
<evidence type="ECO:0000256" key="3">
    <source>
        <dbReference type="ARBA" id="ARBA00022490"/>
    </source>
</evidence>
<sequence length="913" mass="102434">MPSHNLNLREGQSAAFVGKSTTAEERETLRKSLEESIRKLVRSPSEKAAKRILSLSVSLAQLYADGLLNNLEQKHRTNAEQELWKVCFYSAVEALRKQSGSAGPHSSVFRQYLLSLVQQAIDFYEELLDKYERKFGVNFSSYSRWPSNENGFPSEDLADCSISNSDPPVHDTNVLRSAQRHLIYLGDLHRYKVQNQQETMAKDFSEARRFYLRASSLELLNGHPFNQLAVIAFYEKTPVEMLFWYVRALSVRVPFEPARDSIETVLNNFRGPAVNFERWIWEQMESKENEMRGAQKKGPNGAIPNGEKRGKDGVRPRSKYIREVWIRPREEADKGEGEADAEGSGRICEGRGERRTDGGAIGRIFVGEQAKKNQKQAVQHILNTAGILISNIGTEQFKRSAELLLMELTAFVATDAILLTPLKFLQIMLIYAFPALSVKTGASQALVAEQKQSAFSTILNILERFLEMICDDIDQIGLFLLTGKLSKKFSRVLPSVCFVLNWLCVQQSLHSEFSSQLPLNDRLWHLFSVLCNNLERLREGGELFECSLEHCKQHDRVNVLLPELVVASPFFKVLPKNPSAICFRSLPDENLSDLQFLAVHARFGLLLLIGKRFASDEGFTPLIFGLHGFESVPVELVPTTTDFGRNHLRRPLVAEEVADSLATESTSSREFSTSADESELKKKLLMDEQSSFTHHWIIEIRPKYLVPDTNTFIDHLDHIQRLVQSDQFTVLVPTIVIDELNCLALGAPIPPGSTLLSRELLTPEGSKAAVVMQRAKTAMEWLREMANSRRNGRISTATSNGNILHKLTFAIDGSTEQFKKRSNDDLILSVCVRLCDKLEKVGGGGASALSSVASSAESTTLERTVVLLTEDRGLSAKAEAEKIPVRTMQSFVRWALTPEEGQTKRKKGTTEGG</sequence>
<dbReference type="Gene3D" id="3.40.50.1010">
    <property type="entry name" value="5'-nuclease"/>
    <property type="match status" value="1"/>
</dbReference>
<dbReference type="PANTHER" id="PTHR15696:SF0">
    <property type="entry name" value="TELOMERASE-BINDING PROTEIN EST1A"/>
    <property type="match status" value="1"/>
</dbReference>
<evidence type="ECO:0000256" key="2">
    <source>
        <dbReference type="ARBA" id="ARBA00004496"/>
    </source>
</evidence>
<feature type="region of interest" description="Disordered" evidence="6">
    <location>
        <begin position="288"/>
        <end position="315"/>
    </location>
</feature>
<dbReference type="Pfam" id="PF13638">
    <property type="entry name" value="PIN_4"/>
    <property type="match status" value="1"/>
</dbReference>
<proteinExistence type="predicted"/>
<dbReference type="SMART" id="SM00670">
    <property type="entry name" value="PINc"/>
    <property type="match status" value="1"/>
</dbReference>
<dbReference type="GO" id="GO:0000184">
    <property type="term" value="P:nuclear-transcribed mRNA catabolic process, nonsense-mediated decay"/>
    <property type="evidence" value="ECO:0007669"/>
    <property type="project" value="UniProtKB-KW"/>
</dbReference>
<name>A0ABD2KYI7_9BILA</name>
<dbReference type="GO" id="GO:0005634">
    <property type="term" value="C:nucleus"/>
    <property type="evidence" value="ECO:0007669"/>
    <property type="project" value="UniProtKB-SubCell"/>
</dbReference>
<keyword evidence="9" id="KW-1185">Reference proteome</keyword>
<dbReference type="SUPFAM" id="SSF48452">
    <property type="entry name" value="TPR-like"/>
    <property type="match status" value="1"/>
</dbReference>
<feature type="compositionally biased region" description="Basic and acidic residues" evidence="6">
    <location>
        <begin position="306"/>
        <end position="315"/>
    </location>
</feature>
<comment type="subcellular location">
    <subcellularLocation>
        <location evidence="2">Cytoplasm</location>
    </subcellularLocation>
    <subcellularLocation>
        <location evidence="1">Nucleus</location>
    </subcellularLocation>
</comment>
<keyword evidence="5" id="KW-0539">Nucleus</keyword>
<evidence type="ECO:0000256" key="1">
    <source>
        <dbReference type="ARBA" id="ARBA00004123"/>
    </source>
</evidence>
<keyword evidence="4" id="KW-0866">Nonsense-mediated mRNA decay</keyword>
<evidence type="ECO:0000313" key="8">
    <source>
        <dbReference type="EMBL" id="KAL3108037.1"/>
    </source>
</evidence>
<dbReference type="AlphaFoldDB" id="A0ABD2KYI7"/>
<dbReference type="PANTHER" id="PTHR15696">
    <property type="entry name" value="SMG-7 SUPPRESSOR WITH MORPHOLOGICAL EFFECT ON GENITALIA PROTEIN 7"/>
    <property type="match status" value="1"/>
</dbReference>
<evidence type="ECO:0000313" key="9">
    <source>
        <dbReference type="Proteomes" id="UP001620626"/>
    </source>
</evidence>
<dbReference type="SUPFAM" id="SSF88723">
    <property type="entry name" value="PIN domain-like"/>
    <property type="match status" value="1"/>
</dbReference>
<feature type="region of interest" description="Disordered" evidence="6">
    <location>
        <begin position="331"/>
        <end position="354"/>
    </location>
</feature>
<evidence type="ECO:0000256" key="4">
    <source>
        <dbReference type="ARBA" id="ARBA00023161"/>
    </source>
</evidence>
<dbReference type="InterPro" id="IPR018834">
    <property type="entry name" value="DNA/RNA-bd_Est1-type"/>
</dbReference>
<reference evidence="8 9" key="1">
    <citation type="submission" date="2024-10" db="EMBL/GenBank/DDBJ databases">
        <authorList>
            <person name="Kim D."/>
        </authorList>
    </citation>
    <scope>NUCLEOTIDE SEQUENCE [LARGE SCALE GENOMIC DNA]</scope>
    <source>
        <strain evidence="8">BH-2024</strain>
    </source>
</reference>
<organism evidence="8 9">
    <name type="scientific">Heterodera trifolii</name>
    <dbReference type="NCBI Taxonomy" id="157864"/>
    <lineage>
        <taxon>Eukaryota</taxon>
        <taxon>Metazoa</taxon>
        <taxon>Ecdysozoa</taxon>
        <taxon>Nematoda</taxon>
        <taxon>Chromadorea</taxon>
        <taxon>Rhabditida</taxon>
        <taxon>Tylenchina</taxon>
        <taxon>Tylenchomorpha</taxon>
        <taxon>Tylenchoidea</taxon>
        <taxon>Heteroderidae</taxon>
        <taxon>Heteroderinae</taxon>
        <taxon>Heterodera</taxon>
    </lineage>
</organism>
<keyword evidence="3" id="KW-0963">Cytoplasm</keyword>
<accession>A0ABD2KYI7</accession>
<dbReference type="EMBL" id="JBICBT010000599">
    <property type="protein sequence ID" value="KAL3108037.1"/>
    <property type="molecule type" value="Genomic_DNA"/>
</dbReference>
<dbReference type="Pfam" id="PF10373">
    <property type="entry name" value="EST1_DNA_bind"/>
    <property type="match status" value="1"/>
</dbReference>
<dbReference type="InterPro" id="IPR011990">
    <property type="entry name" value="TPR-like_helical_dom_sf"/>
</dbReference>
<protein>
    <recommendedName>
        <fullName evidence="7">PIN domain-containing protein</fullName>
    </recommendedName>
</protein>
<feature type="domain" description="PIN" evidence="7">
    <location>
        <begin position="703"/>
        <end position="876"/>
    </location>
</feature>
<dbReference type="GO" id="GO:0005737">
    <property type="term" value="C:cytoplasm"/>
    <property type="evidence" value="ECO:0007669"/>
    <property type="project" value="UniProtKB-SubCell"/>
</dbReference>
<gene>
    <name evidence="8" type="ORF">niasHT_018199</name>
</gene>
<evidence type="ECO:0000259" key="7">
    <source>
        <dbReference type="SMART" id="SM00670"/>
    </source>
</evidence>
<comment type="caution">
    <text evidence="8">The sequence shown here is derived from an EMBL/GenBank/DDBJ whole genome shotgun (WGS) entry which is preliminary data.</text>
</comment>
<evidence type="ECO:0000256" key="5">
    <source>
        <dbReference type="ARBA" id="ARBA00023242"/>
    </source>
</evidence>